<dbReference type="InterPro" id="IPR038532">
    <property type="entry name" value="NDUFS4-like_sf"/>
</dbReference>
<evidence type="ECO:0000256" key="5">
    <source>
        <dbReference type="ARBA" id="ARBA00022946"/>
    </source>
</evidence>
<evidence type="ECO:0000256" key="6">
    <source>
        <dbReference type="ARBA" id="ARBA00022982"/>
    </source>
</evidence>
<evidence type="ECO:0000256" key="3">
    <source>
        <dbReference type="ARBA" id="ARBA00022660"/>
    </source>
</evidence>
<accession>A0A4P9Z9A1</accession>
<evidence type="ECO:0000313" key="10">
    <source>
        <dbReference type="EMBL" id="RKP29148.1"/>
    </source>
</evidence>
<feature type="non-terminal residue" evidence="10">
    <location>
        <position position="1"/>
    </location>
</feature>
<keyword evidence="8 9" id="KW-0472">Membrane</keyword>
<protein>
    <recommendedName>
        <fullName evidence="9">NADH dehydrogenase [ubiquinone] iron-sulfur protein 4, mitochondrial</fullName>
    </recommendedName>
</protein>
<dbReference type="GO" id="GO:0022900">
    <property type="term" value="P:electron transport chain"/>
    <property type="evidence" value="ECO:0007669"/>
    <property type="project" value="InterPro"/>
</dbReference>
<keyword evidence="11" id="KW-1185">Reference proteome</keyword>
<keyword evidence="4 9" id="KW-0999">Mitochondrion inner membrane</keyword>
<comment type="function">
    <text evidence="9">Accessory subunit of the mitochondrial membrane respiratory chain NADH dehydrogenase (Complex I), that is believed not to be involved in catalysis. Complex I functions in the transfer of electrons from NADH to the respiratory chain. The immediate electron acceptor for the enzyme is believed to be ubiquinone.</text>
</comment>
<comment type="similarity">
    <text evidence="1 9">Belongs to the complex I NDUFS4 subunit family.</text>
</comment>
<organism evidence="10 11">
    <name type="scientific">Metschnikowia bicuspidata</name>
    <dbReference type="NCBI Taxonomy" id="27322"/>
    <lineage>
        <taxon>Eukaryota</taxon>
        <taxon>Fungi</taxon>
        <taxon>Dikarya</taxon>
        <taxon>Ascomycota</taxon>
        <taxon>Saccharomycotina</taxon>
        <taxon>Pichiomycetes</taxon>
        <taxon>Metschnikowiaceae</taxon>
        <taxon>Metschnikowia</taxon>
    </lineage>
</organism>
<gene>
    <name evidence="10" type="ORF">METBISCDRAFT_5300</name>
</gene>
<evidence type="ECO:0000256" key="8">
    <source>
        <dbReference type="ARBA" id="ARBA00023136"/>
    </source>
</evidence>
<keyword evidence="3 9" id="KW-0679">Respiratory chain</keyword>
<keyword evidence="5 9" id="KW-0809">Transit peptide</keyword>
<proteinExistence type="inferred from homology"/>
<dbReference type="PANTHER" id="PTHR12219">
    <property type="entry name" value="NADH-UBIQUINONE OXIDOREDUCTASE"/>
    <property type="match status" value="1"/>
</dbReference>
<comment type="subcellular location">
    <subcellularLocation>
        <location evidence="9">Mitochondrion inner membrane</location>
        <topology evidence="9">Peripheral membrane protein</topology>
        <orientation evidence="9">Matrix side</orientation>
    </subcellularLocation>
</comment>
<evidence type="ECO:0000313" key="11">
    <source>
        <dbReference type="Proteomes" id="UP000268321"/>
    </source>
</evidence>
<dbReference type="Proteomes" id="UP000268321">
    <property type="component" value="Unassembled WGS sequence"/>
</dbReference>
<dbReference type="OrthoDB" id="3089at2759"/>
<dbReference type="AlphaFoldDB" id="A0A4P9Z9A1"/>
<dbReference type="InterPro" id="IPR006885">
    <property type="entry name" value="NADH_UbQ_FeS_4_mit-like"/>
</dbReference>
<keyword evidence="2 9" id="KW-0813">Transport</keyword>
<keyword evidence="6 9" id="KW-0249">Electron transport</keyword>
<evidence type="ECO:0000256" key="2">
    <source>
        <dbReference type="ARBA" id="ARBA00022448"/>
    </source>
</evidence>
<sequence>KELVSGAPADLSSRVVRIFREAKAATQSGHHNGTFWKLDWDVLDKGNRWENDLIGYQGSADALQGTILKFDTREAAVRFAERQGWSYIVQEPKERHFRKKEYANNFVYSETKLKHIRTK</sequence>
<name>A0A4P9Z9A1_9ASCO</name>
<evidence type="ECO:0000256" key="9">
    <source>
        <dbReference type="RuleBase" id="RU367010"/>
    </source>
</evidence>
<dbReference type="EMBL" id="ML004506">
    <property type="protein sequence ID" value="RKP29148.1"/>
    <property type="molecule type" value="Genomic_DNA"/>
</dbReference>
<evidence type="ECO:0000256" key="7">
    <source>
        <dbReference type="ARBA" id="ARBA00023128"/>
    </source>
</evidence>
<keyword evidence="7 9" id="KW-0496">Mitochondrion</keyword>
<reference evidence="11" key="1">
    <citation type="journal article" date="2018" name="Nat. Microbiol.">
        <title>Leveraging single-cell genomics to expand the fungal tree of life.</title>
        <authorList>
            <person name="Ahrendt S.R."/>
            <person name="Quandt C.A."/>
            <person name="Ciobanu D."/>
            <person name="Clum A."/>
            <person name="Salamov A."/>
            <person name="Andreopoulos B."/>
            <person name="Cheng J.F."/>
            <person name="Woyke T."/>
            <person name="Pelin A."/>
            <person name="Henrissat B."/>
            <person name="Reynolds N.K."/>
            <person name="Benny G.L."/>
            <person name="Smith M.E."/>
            <person name="James T.Y."/>
            <person name="Grigoriev I.V."/>
        </authorList>
    </citation>
    <scope>NUCLEOTIDE SEQUENCE [LARGE SCALE GENOMIC DNA]</scope>
    <source>
        <strain evidence="11">Baker2002</strain>
    </source>
</reference>
<dbReference type="Gene3D" id="3.30.160.190">
    <property type="entry name" value="atu1810 like domain"/>
    <property type="match status" value="1"/>
</dbReference>
<dbReference type="GO" id="GO:0005743">
    <property type="term" value="C:mitochondrial inner membrane"/>
    <property type="evidence" value="ECO:0007669"/>
    <property type="project" value="UniProtKB-SubCell"/>
</dbReference>
<dbReference type="PANTHER" id="PTHR12219:SF8">
    <property type="entry name" value="NADH DEHYDROGENASE [UBIQUINONE] IRON-SULFUR PROTEIN 4, MITOCHONDRIAL"/>
    <property type="match status" value="1"/>
</dbReference>
<feature type="non-terminal residue" evidence="10">
    <location>
        <position position="119"/>
    </location>
</feature>
<evidence type="ECO:0000256" key="4">
    <source>
        <dbReference type="ARBA" id="ARBA00022792"/>
    </source>
</evidence>
<dbReference type="Pfam" id="PF04800">
    <property type="entry name" value="NDUS4"/>
    <property type="match status" value="1"/>
</dbReference>
<evidence type="ECO:0000256" key="1">
    <source>
        <dbReference type="ARBA" id="ARBA00005882"/>
    </source>
</evidence>
<dbReference type="FunFam" id="3.30.160.190:FF:000001">
    <property type="entry name" value="NADH-ubiquinone oxidoreductase 21 kDa subunit mitochondrial"/>
    <property type="match status" value="1"/>
</dbReference>